<dbReference type="eggNOG" id="ENOG502RVE9">
    <property type="taxonomic scope" value="Eukaryota"/>
</dbReference>
<dbReference type="AlphaFoldDB" id="G0MII1"/>
<dbReference type="InParanoid" id="G0MII1"/>
<feature type="compositionally biased region" description="Polar residues" evidence="2">
    <location>
        <begin position="190"/>
        <end position="207"/>
    </location>
</feature>
<gene>
    <name evidence="3" type="ORF">CAEBREN_16282</name>
</gene>
<evidence type="ECO:0000313" key="3">
    <source>
        <dbReference type="EMBL" id="EGT59578.1"/>
    </source>
</evidence>
<feature type="compositionally biased region" description="Polar residues" evidence="2">
    <location>
        <begin position="99"/>
        <end position="112"/>
    </location>
</feature>
<feature type="region of interest" description="Disordered" evidence="2">
    <location>
        <begin position="1"/>
        <end position="219"/>
    </location>
</feature>
<keyword evidence="4" id="KW-1185">Reference proteome</keyword>
<dbReference type="STRING" id="135651.G0MII1"/>
<dbReference type="EMBL" id="GL379795">
    <property type="protein sequence ID" value="EGT59578.1"/>
    <property type="molecule type" value="Genomic_DNA"/>
</dbReference>
<feature type="compositionally biased region" description="Basic and acidic residues" evidence="2">
    <location>
        <begin position="113"/>
        <end position="132"/>
    </location>
</feature>
<sequence>MNPGDPIPSARWTAKKKDRIPMPLRTKAKEPTTTISTDRKNGESTNSTPRNSNAPSASSSTHETQQIRVNVHPQPDNSRNDDIYRNTERRDEDTRYYDCSQSNDHQYYNHSDNCSRHSPHDTRESTRYDSHHYNRNSLPNDERYNGSRRDQTWDNGRQEGHLSDYADNRSRLSSRTNRASSSSKADIYQNGYQSDSSGNRKVLQQSVQPPPNEHKLKRLKGDEKFEGQLQVIEAMLASGSVLHGRPASRERMSRNRSYSPPFGLEILMEEEALENAARTAEAAKNDHSAKPFQQYTNVEQTNLVQDAAQLKDSKHSKENSFTLDRIDTYVYDRSTLISIRELSASQSSRCSELEKSLGELGRSQPRKIVPRKPRGEQQSHTASRVIPTNSQNVTTNETVQNNTVSDRDAQSIRKDCNDMPSGSRPVEHKSQSSSNSYLGSSEQHDGMERDSTVKMDRYGQAAKSSNAESTPLKSADIRSDAEPRRTVVLSERDYIRLKADSESADKLRKQIQLIMNEMSTLKTQCEDYKEAYEKSQQILFLKSEALNASRKEKDEIKNEYDSIKKEIDMVGRENDILINRSVMIKTEIETIKRENDKIRKENDLIKKENTMIRKDNDLIKQEKDLVEGENSLIKKEYAMVKNDNDLTKKEKDLAIENNDLLKKEINMVKEENDLIKKELESVKEQLTDKEKYINELLKQIARMGSGINEDQCDNDMTNTSANSSSVSPNEGLFLELVPNVQEVENQNSADDDFEKST</sequence>
<accession>G0MII1</accession>
<feature type="compositionally biased region" description="Polar residues" evidence="2">
    <location>
        <begin position="462"/>
        <end position="472"/>
    </location>
</feature>
<feature type="compositionally biased region" description="Basic and acidic residues" evidence="2">
    <location>
        <begin position="78"/>
        <end position="96"/>
    </location>
</feature>
<feature type="compositionally biased region" description="Low complexity" evidence="2">
    <location>
        <begin position="44"/>
        <end position="61"/>
    </location>
</feature>
<feature type="coiled-coil region" evidence="1">
    <location>
        <begin position="504"/>
        <end position="608"/>
    </location>
</feature>
<feature type="region of interest" description="Disordered" evidence="2">
    <location>
        <begin position="343"/>
        <end position="481"/>
    </location>
</feature>
<organism evidence="4">
    <name type="scientific">Caenorhabditis brenneri</name>
    <name type="common">Nematode worm</name>
    <dbReference type="NCBI Taxonomy" id="135651"/>
    <lineage>
        <taxon>Eukaryota</taxon>
        <taxon>Metazoa</taxon>
        <taxon>Ecdysozoa</taxon>
        <taxon>Nematoda</taxon>
        <taxon>Chromadorea</taxon>
        <taxon>Rhabditida</taxon>
        <taxon>Rhabditina</taxon>
        <taxon>Rhabditomorpha</taxon>
        <taxon>Rhabditoidea</taxon>
        <taxon>Rhabditidae</taxon>
        <taxon>Peloderinae</taxon>
        <taxon>Caenorhabditis</taxon>
    </lineage>
</organism>
<evidence type="ECO:0000313" key="4">
    <source>
        <dbReference type="Proteomes" id="UP000008068"/>
    </source>
</evidence>
<keyword evidence="1" id="KW-0175">Coiled coil</keyword>
<dbReference type="HOGENOM" id="CLU_368120_0_0_1"/>
<name>G0MII1_CAEBE</name>
<protein>
    <submittedName>
        <fullName evidence="3">Uncharacterized protein</fullName>
    </submittedName>
</protein>
<feature type="compositionally biased region" description="Basic and acidic residues" evidence="2">
    <location>
        <begin position="442"/>
        <end position="457"/>
    </location>
</feature>
<feature type="region of interest" description="Disordered" evidence="2">
    <location>
        <begin position="708"/>
        <end position="733"/>
    </location>
</feature>
<dbReference type="OrthoDB" id="10255512at2759"/>
<feature type="compositionally biased region" description="Basic and acidic residues" evidence="2">
    <location>
        <begin position="140"/>
        <end position="170"/>
    </location>
</feature>
<dbReference type="OMA" id="KENTMIR"/>
<feature type="coiled-coil region" evidence="1">
    <location>
        <begin position="651"/>
        <end position="699"/>
    </location>
</feature>
<feature type="compositionally biased region" description="Low complexity" evidence="2">
    <location>
        <begin position="431"/>
        <end position="441"/>
    </location>
</feature>
<feature type="compositionally biased region" description="Basic and acidic residues" evidence="2">
    <location>
        <begin position="405"/>
        <end position="417"/>
    </location>
</feature>
<reference evidence="4" key="1">
    <citation type="submission" date="2011-07" db="EMBL/GenBank/DDBJ databases">
        <authorList>
            <consortium name="Caenorhabditis brenneri Sequencing and Analysis Consortium"/>
            <person name="Wilson R.K."/>
        </authorList>
    </citation>
    <scope>NUCLEOTIDE SEQUENCE [LARGE SCALE GENOMIC DNA]</scope>
    <source>
        <strain evidence="4">PB2801</strain>
    </source>
</reference>
<feature type="compositionally biased region" description="Low complexity" evidence="2">
    <location>
        <begin position="171"/>
        <end position="183"/>
    </location>
</feature>
<evidence type="ECO:0000256" key="1">
    <source>
        <dbReference type="SAM" id="Coils"/>
    </source>
</evidence>
<feature type="compositionally biased region" description="Polar residues" evidence="2">
    <location>
        <begin position="714"/>
        <end position="728"/>
    </location>
</feature>
<dbReference type="Proteomes" id="UP000008068">
    <property type="component" value="Unassembled WGS sequence"/>
</dbReference>
<feature type="compositionally biased region" description="Low complexity" evidence="2">
    <location>
        <begin position="388"/>
        <end position="404"/>
    </location>
</feature>
<evidence type="ECO:0000256" key="2">
    <source>
        <dbReference type="SAM" id="MobiDB-lite"/>
    </source>
</evidence>
<proteinExistence type="predicted"/>